<organism evidence="2 3">
    <name type="scientific">Gracilibacillus boraciitolerans JCM 21714</name>
    <dbReference type="NCBI Taxonomy" id="1298598"/>
    <lineage>
        <taxon>Bacteria</taxon>
        <taxon>Bacillati</taxon>
        <taxon>Bacillota</taxon>
        <taxon>Bacilli</taxon>
        <taxon>Bacillales</taxon>
        <taxon>Bacillaceae</taxon>
        <taxon>Gracilibacillus</taxon>
    </lineage>
</organism>
<dbReference type="STRING" id="1298598.JCM21714_1272"/>
<keyword evidence="3" id="KW-1185">Reference proteome</keyword>
<evidence type="ECO:0000313" key="3">
    <source>
        <dbReference type="Proteomes" id="UP000019102"/>
    </source>
</evidence>
<name>W4VHP7_9BACI</name>
<reference evidence="2 3" key="1">
    <citation type="journal article" date="2014" name="Genome Announc.">
        <title>Draft Genome Sequence of the Boron-Tolerant and Moderately Halotolerant Bacterium Gracilibacillus boraciitolerans JCM 21714T.</title>
        <authorList>
            <person name="Ahmed I."/>
            <person name="Oshima K."/>
            <person name="Suda W."/>
            <person name="Kitamura K."/>
            <person name="Iida T."/>
            <person name="Ohmori Y."/>
            <person name="Fujiwara T."/>
            <person name="Hattori M."/>
            <person name="Ohkuma M."/>
        </authorList>
    </citation>
    <scope>NUCLEOTIDE SEQUENCE [LARGE SCALE GENOMIC DNA]</scope>
    <source>
        <strain evidence="2 3">JCM 21714</strain>
    </source>
</reference>
<dbReference type="eggNOG" id="COG1670">
    <property type="taxonomic scope" value="Bacteria"/>
</dbReference>
<dbReference type="Gene3D" id="3.40.630.30">
    <property type="match status" value="1"/>
</dbReference>
<keyword evidence="2" id="KW-0808">Transferase</keyword>
<dbReference type="InterPro" id="IPR000182">
    <property type="entry name" value="GNAT_dom"/>
</dbReference>
<dbReference type="EMBL" id="BAVS01000004">
    <property type="protein sequence ID" value="GAE92284.1"/>
    <property type="molecule type" value="Genomic_DNA"/>
</dbReference>
<dbReference type="InterPro" id="IPR051908">
    <property type="entry name" value="Ribosomal_N-acetyltransferase"/>
</dbReference>
<sequence>MTSACKSIIDYCFNELNIKRIEIRTATENQKSQAIPQKLGFKNEGLIRSSELLYDRYVDHYVYGLLNEDYNGLI</sequence>
<proteinExistence type="predicted"/>
<dbReference type="Pfam" id="PF13302">
    <property type="entry name" value="Acetyltransf_3"/>
    <property type="match status" value="1"/>
</dbReference>
<dbReference type="Proteomes" id="UP000019102">
    <property type="component" value="Unassembled WGS sequence"/>
</dbReference>
<evidence type="ECO:0000259" key="1">
    <source>
        <dbReference type="Pfam" id="PF13302"/>
    </source>
</evidence>
<dbReference type="PANTHER" id="PTHR43441">
    <property type="entry name" value="RIBOSOMAL-PROTEIN-SERINE ACETYLTRANSFERASE"/>
    <property type="match status" value="1"/>
</dbReference>
<gene>
    <name evidence="2" type="ORF">JCM21714_1272</name>
</gene>
<dbReference type="SUPFAM" id="SSF55729">
    <property type="entry name" value="Acyl-CoA N-acyltransferases (Nat)"/>
    <property type="match status" value="1"/>
</dbReference>
<protein>
    <submittedName>
        <fullName evidence="2">Ribosomal-protein-L7p-serine acetyltransferase</fullName>
    </submittedName>
</protein>
<dbReference type="GO" id="GO:0005737">
    <property type="term" value="C:cytoplasm"/>
    <property type="evidence" value="ECO:0007669"/>
    <property type="project" value="TreeGrafter"/>
</dbReference>
<dbReference type="InterPro" id="IPR016181">
    <property type="entry name" value="Acyl_CoA_acyltransferase"/>
</dbReference>
<dbReference type="AlphaFoldDB" id="W4VHP7"/>
<evidence type="ECO:0000313" key="2">
    <source>
        <dbReference type="EMBL" id="GAE92284.1"/>
    </source>
</evidence>
<dbReference type="PANTHER" id="PTHR43441:SF12">
    <property type="entry name" value="RIBOSOMAL N-ACETYLTRANSFERASE YDAF-RELATED"/>
    <property type="match status" value="1"/>
</dbReference>
<dbReference type="GO" id="GO:1990189">
    <property type="term" value="F:protein N-terminal-serine acetyltransferase activity"/>
    <property type="evidence" value="ECO:0007669"/>
    <property type="project" value="TreeGrafter"/>
</dbReference>
<feature type="domain" description="N-acetyltransferase" evidence="1">
    <location>
        <begin position="1"/>
        <end position="42"/>
    </location>
</feature>
<dbReference type="GO" id="GO:0008999">
    <property type="term" value="F:protein-N-terminal-alanine acetyltransferase activity"/>
    <property type="evidence" value="ECO:0007669"/>
    <property type="project" value="TreeGrafter"/>
</dbReference>
<accession>W4VHP7</accession>
<comment type="caution">
    <text evidence="2">The sequence shown here is derived from an EMBL/GenBank/DDBJ whole genome shotgun (WGS) entry which is preliminary data.</text>
</comment>